<gene>
    <name evidence="2" type="ORF">BcabD6B2_04430</name>
</gene>
<evidence type="ECO:0000256" key="1">
    <source>
        <dbReference type="SAM" id="MobiDB-lite"/>
    </source>
</evidence>
<reference evidence="2 3" key="1">
    <citation type="submission" date="2021-06" db="EMBL/GenBank/DDBJ databases">
        <title>Genome sequence of Babesia caballi.</title>
        <authorList>
            <person name="Yamagishi J."/>
            <person name="Kidaka T."/>
            <person name="Ochi A."/>
        </authorList>
    </citation>
    <scope>NUCLEOTIDE SEQUENCE [LARGE SCALE GENOMIC DNA]</scope>
    <source>
        <strain evidence="2">USDA-D6B2</strain>
    </source>
</reference>
<feature type="region of interest" description="Disordered" evidence="1">
    <location>
        <begin position="135"/>
        <end position="154"/>
    </location>
</feature>
<dbReference type="EMBL" id="BPLF01000001">
    <property type="protein sequence ID" value="GIX61008.1"/>
    <property type="molecule type" value="Genomic_DNA"/>
</dbReference>
<dbReference type="Proteomes" id="UP001497744">
    <property type="component" value="Unassembled WGS sequence"/>
</dbReference>
<sequence length="577" mass="59879">MQPGHLLQNAGGDLTQGAGGALVAVAAHVADERVHRTSGVRALALRRLNLVLHVTGVVHLSPTLLALGEMAHAKADAAASVNGGHMHPHQELAHEDVAVGQVGDVAHRGGGAEAEPVQPGAERVDGHVAVAAPRDVPPGDAADGANSLPAPPREALQRPRLQGGVVAAVGLRHQHDQAKDVRPLVHVAPLQRPAAPAADAAEQAAAAEGRLPLAAHGPALVLAAAAEVVARLDLLPGAPDAVAVAVRRHVAPRARVDGVQAADLGGSLDRVIQHGQLHVRVSRVAQLERGPPQQLALERSEHHELLQLHALQRGVPLAALQQLAPHPQYLAVAAHRVHGDVQLAQVVLQAVLGDAAQQVHLLDAAGAGGVEADGGIGVVVEHVEEPLVYPENEHAGSTPSVHEDVNPRVLALVVGEHGRAGLAARDLQLAVNLGFQQLQQLQNAPTAVEDLLERHFAHVPSLQKVVAGQHVAFEARVLGDALLARGGVQVLQQPVRGGPVGNRAEDVELLPHHPLAAELGADALESGLGLRRLHLDDGGLVSRRHSVGRDVKLDGVVVRLLEGDDMSSSGCRLLATF</sequence>
<dbReference type="GeneID" id="94192491"/>
<protein>
    <submittedName>
        <fullName evidence="2">Uncharacterized protein</fullName>
    </submittedName>
</protein>
<dbReference type="AlphaFoldDB" id="A0AAV4LMR7"/>
<organism evidence="2 3">
    <name type="scientific">Babesia caballi</name>
    <dbReference type="NCBI Taxonomy" id="5871"/>
    <lineage>
        <taxon>Eukaryota</taxon>
        <taxon>Sar</taxon>
        <taxon>Alveolata</taxon>
        <taxon>Apicomplexa</taxon>
        <taxon>Aconoidasida</taxon>
        <taxon>Piroplasmida</taxon>
        <taxon>Babesiidae</taxon>
        <taxon>Babesia</taxon>
    </lineage>
</organism>
<name>A0AAV4LMR7_BABCB</name>
<proteinExistence type="predicted"/>
<evidence type="ECO:0000313" key="2">
    <source>
        <dbReference type="EMBL" id="GIX61008.1"/>
    </source>
</evidence>
<comment type="caution">
    <text evidence="2">The sequence shown here is derived from an EMBL/GenBank/DDBJ whole genome shotgun (WGS) entry which is preliminary data.</text>
</comment>
<accession>A0AAV4LMR7</accession>
<keyword evidence="3" id="KW-1185">Reference proteome</keyword>
<dbReference type="RefSeq" id="XP_067713079.1">
    <property type="nucleotide sequence ID" value="XM_067856978.1"/>
</dbReference>
<evidence type="ECO:0000313" key="3">
    <source>
        <dbReference type="Proteomes" id="UP001497744"/>
    </source>
</evidence>